<dbReference type="InterPro" id="IPR002547">
    <property type="entry name" value="tRNA-bd_dom"/>
</dbReference>
<dbReference type="CDD" id="cd02796">
    <property type="entry name" value="tRNA_bind_bactPheRS"/>
    <property type="match status" value="1"/>
</dbReference>
<evidence type="ECO:0000256" key="1">
    <source>
        <dbReference type="ARBA" id="ARBA00004496"/>
    </source>
</evidence>
<keyword evidence="9 15" id="KW-0067">ATP-binding</keyword>
<dbReference type="FunFam" id="3.30.70.380:FF:000001">
    <property type="entry name" value="Phenylalanine--tRNA ligase beta subunit"/>
    <property type="match status" value="1"/>
</dbReference>
<protein>
    <recommendedName>
        <fullName evidence="15">Phenylalanine--tRNA ligase beta subunit</fullName>
        <ecNumber evidence="15">6.1.1.20</ecNumber>
    </recommendedName>
    <alternativeName>
        <fullName evidence="15">Phenylalanyl-tRNA synthetase beta subunit</fullName>
        <shortName evidence="15">PheRS</shortName>
    </alternativeName>
</protein>
<dbReference type="InterPro" id="IPR045060">
    <property type="entry name" value="Phe-tRNA-ligase_IIc_bsu"/>
</dbReference>
<evidence type="ECO:0000313" key="20">
    <source>
        <dbReference type="EMBL" id="NBG66680.1"/>
    </source>
</evidence>
<evidence type="ECO:0000256" key="11">
    <source>
        <dbReference type="ARBA" id="ARBA00022884"/>
    </source>
</evidence>
<dbReference type="RefSeq" id="WP_160633631.1">
    <property type="nucleotide sequence ID" value="NZ_WWNE01000008.1"/>
</dbReference>
<evidence type="ECO:0000256" key="12">
    <source>
        <dbReference type="ARBA" id="ARBA00022917"/>
    </source>
</evidence>
<dbReference type="InterPro" id="IPR009061">
    <property type="entry name" value="DNA-bd_dom_put_sf"/>
</dbReference>
<dbReference type="GO" id="GO:0005524">
    <property type="term" value="F:ATP binding"/>
    <property type="evidence" value="ECO:0007669"/>
    <property type="project" value="UniProtKB-UniRule"/>
</dbReference>
<dbReference type="SMART" id="SM00896">
    <property type="entry name" value="FDX-ACB"/>
    <property type="match status" value="1"/>
</dbReference>
<evidence type="ECO:0000256" key="9">
    <source>
        <dbReference type="ARBA" id="ARBA00022840"/>
    </source>
</evidence>
<evidence type="ECO:0000259" key="17">
    <source>
        <dbReference type="PROSITE" id="PS50886"/>
    </source>
</evidence>
<dbReference type="Gene3D" id="3.30.930.10">
    <property type="entry name" value="Bira Bifunctional Protein, Domain 2"/>
    <property type="match status" value="1"/>
</dbReference>
<evidence type="ECO:0000256" key="2">
    <source>
        <dbReference type="ARBA" id="ARBA00008653"/>
    </source>
</evidence>
<keyword evidence="6 15" id="KW-0436">Ligase</keyword>
<evidence type="ECO:0000256" key="15">
    <source>
        <dbReference type="HAMAP-Rule" id="MF_00283"/>
    </source>
</evidence>
<evidence type="ECO:0000256" key="3">
    <source>
        <dbReference type="ARBA" id="ARBA00011209"/>
    </source>
</evidence>
<dbReference type="FunFam" id="3.50.40.10:FF:000001">
    <property type="entry name" value="Phenylalanine--tRNA ligase beta subunit"/>
    <property type="match status" value="1"/>
</dbReference>
<keyword evidence="13 15" id="KW-0030">Aminoacyl-tRNA synthetase</keyword>
<dbReference type="PANTHER" id="PTHR10947:SF0">
    <property type="entry name" value="PHENYLALANINE--TRNA LIGASE BETA SUBUNIT"/>
    <property type="match status" value="1"/>
</dbReference>
<feature type="domain" description="FDX-ACB" evidence="18">
    <location>
        <begin position="716"/>
        <end position="809"/>
    </location>
</feature>
<dbReference type="Pfam" id="PF01588">
    <property type="entry name" value="tRNA_bind"/>
    <property type="match status" value="1"/>
</dbReference>
<dbReference type="EMBL" id="WWNE01000008">
    <property type="protein sequence ID" value="NBG66680.1"/>
    <property type="molecule type" value="Genomic_DNA"/>
</dbReference>
<comment type="catalytic activity">
    <reaction evidence="14 15">
        <text>tRNA(Phe) + L-phenylalanine + ATP = L-phenylalanyl-tRNA(Phe) + AMP + diphosphate + H(+)</text>
        <dbReference type="Rhea" id="RHEA:19413"/>
        <dbReference type="Rhea" id="RHEA-COMP:9668"/>
        <dbReference type="Rhea" id="RHEA-COMP:9699"/>
        <dbReference type="ChEBI" id="CHEBI:15378"/>
        <dbReference type="ChEBI" id="CHEBI:30616"/>
        <dbReference type="ChEBI" id="CHEBI:33019"/>
        <dbReference type="ChEBI" id="CHEBI:58095"/>
        <dbReference type="ChEBI" id="CHEBI:78442"/>
        <dbReference type="ChEBI" id="CHEBI:78531"/>
        <dbReference type="ChEBI" id="CHEBI:456215"/>
        <dbReference type="EC" id="6.1.1.20"/>
    </reaction>
</comment>
<keyword evidence="11 16" id="KW-0694">RNA-binding</keyword>
<evidence type="ECO:0000256" key="10">
    <source>
        <dbReference type="ARBA" id="ARBA00022842"/>
    </source>
</evidence>
<gene>
    <name evidence="15" type="primary">pheT</name>
    <name evidence="20" type="ORF">GQN54_11190</name>
</gene>
<evidence type="ECO:0000256" key="13">
    <source>
        <dbReference type="ARBA" id="ARBA00023146"/>
    </source>
</evidence>
<reference evidence="20 21" key="1">
    <citation type="submission" date="2019-12" db="EMBL/GenBank/DDBJ databases">
        <authorList>
            <person name="Zhao J."/>
        </authorList>
    </citation>
    <scope>NUCLEOTIDE SEQUENCE [LARGE SCALE GENOMIC DNA]</scope>
    <source>
        <strain evidence="20 21">S-15</strain>
    </source>
</reference>
<dbReference type="SUPFAM" id="SSF55681">
    <property type="entry name" value="Class II aaRS and biotin synthetases"/>
    <property type="match status" value="1"/>
</dbReference>
<dbReference type="PROSITE" id="PS51483">
    <property type="entry name" value="B5"/>
    <property type="match status" value="1"/>
</dbReference>
<dbReference type="GO" id="GO:0000049">
    <property type="term" value="F:tRNA binding"/>
    <property type="evidence" value="ECO:0007669"/>
    <property type="project" value="UniProtKB-UniRule"/>
</dbReference>
<keyword evidence="7 15" id="KW-0479">Metal-binding</keyword>
<dbReference type="GO" id="GO:0009328">
    <property type="term" value="C:phenylalanine-tRNA ligase complex"/>
    <property type="evidence" value="ECO:0007669"/>
    <property type="project" value="TreeGrafter"/>
</dbReference>
<dbReference type="InterPro" id="IPR033714">
    <property type="entry name" value="tRNA_bind_bactPheRS"/>
</dbReference>
<keyword evidence="4 15" id="KW-0963">Cytoplasm</keyword>
<evidence type="ECO:0000259" key="19">
    <source>
        <dbReference type="PROSITE" id="PS51483"/>
    </source>
</evidence>
<dbReference type="NCBIfam" id="NF045760">
    <property type="entry name" value="YtpR"/>
    <property type="match status" value="1"/>
</dbReference>
<evidence type="ECO:0000256" key="14">
    <source>
        <dbReference type="ARBA" id="ARBA00049255"/>
    </source>
</evidence>
<comment type="caution">
    <text evidence="20">The sequence shown here is derived from an EMBL/GenBank/DDBJ whole genome shotgun (WGS) entry which is preliminary data.</text>
</comment>
<comment type="similarity">
    <text evidence="2 15">Belongs to the phenylalanyl-tRNA synthetase beta subunit family. Type 1 subfamily.</text>
</comment>
<keyword evidence="5 16" id="KW-0820">tRNA-binding</keyword>
<dbReference type="Gene3D" id="3.50.40.10">
    <property type="entry name" value="Phenylalanyl-trna Synthetase, Chain B, domain 3"/>
    <property type="match status" value="1"/>
</dbReference>
<feature type="binding site" evidence="15">
    <location>
        <position position="477"/>
    </location>
    <ligand>
        <name>Mg(2+)</name>
        <dbReference type="ChEBI" id="CHEBI:18420"/>
        <note>shared with alpha subunit</note>
    </ligand>
</feature>
<dbReference type="InterPro" id="IPR045864">
    <property type="entry name" value="aa-tRNA-synth_II/BPL/LPL"/>
</dbReference>
<dbReference type="PANTHER" id="PTHR10947">
    <property type="entry name" value="PHENYLALANYL-TRNA SYNTHETASE BETA CHAIN AND LEUCINE-RICH REPEAT-CONTAINING PROTEIN 47"/>
    <property type="match status" value="1"/>
</dbReference>
<feature type="binding site" evidence="15">
    <location>
        <position position="468"/>
    </location>
    <ligand>
        <name>Mg(2+)</name>
        <dbReference type="ChEBI" id="CHEBI:18420"/>
        <note>shared with alpha subunit</note>
    </ligand>
</feature>
<dbReference type="SMART" id="SM00874">
    <property type="entry name" value="B5"/>
    <property type="match status" value="1"/>
</dbReference>
<dbReference type="SMART" id="SM00873">
    <property type="entry name" value="B3_4"/>
    <property type="match status" value="1"/>
</dbReference>
<evidence type="ECO:0000256" key="16">
    <source>
        <dbReference type="PROSITE-ProRule" id="PRU00209"/>
    </source>
</evidence>
<organism evidence="20 21">
    <name type="scientific">Acidiluteibacter ferrifornacis</name>
    <dbReference type="NCBI Taxonomy" id="2692424"/>
    <lineage>
        <taxon>Bacteria</taxon>
        <taxon>Pseudomonadati</taxon>
        <taxon>Bacteroidota</taxon>
        <taxon>Flavobacteriia</taxon>
        <taxon>Flavobacteriales</taxon>
        <taxon>Cryomorphaceae</taxon>
        <taxon>Acidiluteibacter</taxon>
    </lineage>
</organism>
<dbReference type="EC" id="6.1.1.20" evidence="15"/>
<dbReference type="InterPro" id="IPR004532">
    <property type="entry name" value="Phe-tRNA-ligase_IIc_bsu_bact"/>
</dbReference>
<dbReference type="PROSITE" id="PS51447">
    <property type="entry name" value="FDX_ACB"/>
    <property type="match status" value="1"/>
</dbReference>
<evidence type="ECO:0000256" key="8">
    <source>
        <dbReference type="ARBA" id="ARBA00022741"/>
    </source>
</evidence>
<dbReference type="GO" id="GO:0006432">
    <property type="term" value="P:phenylalanyl-tRNA aminoacylation"/>
    <property type="evidence" value="ECO:0007669"/>
    <property type="project" value="UniProtKB-UniRule"/>
</dbReference>
<dbReference type="GO" id="GO:0000287">
    <property type="term" value="F:magnesium ion binding"/>
    <property type="evidence" value="ECO:0007669"/>
    <property type="project" value="UniProtKB-UniRule"/>
</dbReference>
<dbReference type="InterPro" id="IPR041616">
    <property type="entry name" value="PheRS_beta_core"/>
</dbReference>
<keyword evidence="21" id="KW-1185">Reference proteome</keyword>
<dbReference type="InterPro" id="IPR005147">
    <property type="entry name" value="tRNA_synthase_B5-dom"/>
</dbReference>
<dbReference type="Proteomes" id="UP000470771">
    <property type="component" value="Unassembled WGS sequence"/>
</dbReference>
<dbReference type="InterPro" id="IPR005121">
    <property type="entry name" value="Fdx_antiC-bd"/>
</dbReference>
<evidence type="ECO:0000256" key="7">
    <source>
        <dbReference type="ARBA" id="ARBA00022723"/>
    </source>
</evidence>
<dbReference type="Pfam" id="PF17759">
    <property type="entry name" value="tRNA_synthFbeta"/>
    <property type="match status" value="1"/>
</dbReference>
<name>A0A6N9NN77_9FLAO</name>
<dbReference type="PROSITE" id="PS50886">
    <property type="entry name" value="TRBD"/>
    <property type="match status" value="1"/>
</dbReference>
<evidence type="ECO:0000256" key="6">
    <source>
        <dbReference type="ARBA" id="ARBA00022598"/>
    </source>
</evidence>
<proteinExistence type="inferred from homology"/>
<dbReference type="Pfam" id="PF03147">
    <property type="entry name" value="FDX-ACB"/>
    <property type="match status" value="1"/>
</dbReference>
<dbReference type="Pfam" id="PF03483">
    <property type="entry name" value="B3_4"/>
    <property type="match status" value="1"/>
</dbReference>
<feature type="binding site" evidence="15">
    <location>
        <position position="474"/>
    </location>
    <ligand>
        <name>Mg(2+)</name>
        <dbReference type="ChEBI" id="CHEBI:18420"/>
        <note>shared with alpha subunit</note>
    </ligand>
</feature>
<dbReference type="InterPro" id="IPR005146">
    <property type="entry name" value="B3/B4_tRNA-bd"/>
</dbReference>
<dbReference type="InterPro" id="IPR020825">
    <property type="entry name" value="Phe-tRNA_synthase-like_B3/B4"/>
</dbReference>
<comment type="subcellular location">
    <subcellularLocation>
        <location evidence="1 15">Cytoplasm</location>
    </subcellularLocation>
</comment>
<evidence type="ECO:0000259" key="18">
    <source>
        <dbReference type="PROSITE" id="PS51447"/>
    </source>
</evidence>
<dbReference type="SUPFAM" id="SSF50249">
    <property type="entry name" value="Nucleic acid-binding proteins"/>
    <property type="match status" value="1"/>
</dbReference>
<dbReference type="Gene3D" id="3.30.56.10">
    <property type="match status" value="2"/>
</dbReference>
<dbReference type="Gene3D" id="2.40.50.140">
    <property type="entry name" value="Nucleic acid-binding proteins"/>
    <property type="match status" value="1"/>
</dbReference>
<dbReference type="GO" id="GO:0004826">
    <property type="term" value="F:phenylalanine-tRNA ligase activity"/>
    <property type="evidence" value="ECO:0007669"/>
    <property type="project" value="UniProtKB-UniRule"/>
</dbReference>
<sequence>MKIAYSWLRNYIKADITPQEVSTYLTDCGLEVEGMEEVETIKGGLKGIVIGEVLTKVKHPDADKLNCTTVNVGGDEPLSIVCGAPNVEVGQKVVVSTVGAELFPIDGESFKIKKSKIRGQVSEGMICAEDEIGLGEGHDGIMVLDPNAVVGTPAAEYFNVESDWMIEIGLTPNRADAASHFGVARDLVAVLKRYDKTAELIKPSVANFKVANTSRTVSVTVEDQEACPRYSSLTISGVAVKDSPNWLKNHLLTIGAKPINNVVDVTNYVLHEMGQPLHAFDADKIIGDKVIVKQLFEGTEFVTLDGAERKLSDKDLMICNAEEGMCIAGVFGGEKCGVKTSTTNVFLESAYFNPVSVRKTAKRHGLNTDASFRYERGTDPNITIYALKRAALLIQELAGGEISSEIDDIYPNPISNFEFDFSIANCNRIIGQEIEEERIKQILTDLEIEIKAEKDGVLSLSVPPYRVDVQREIDVIEDVLRIFGYNHIEMPDFLKSSLSYAPKPDAEEIQNGVSNLMTDNGFFEIWNNSLTAANLYKTDDKLGDDVVEMLNPLSSDLSVMRQNLLFGGLDTLRYNINRKSDRLKLYEFGKTYFRTEEGKYKEIKRLSLFMTGTKQSENWQSKTSNVDFFDLKNQVELIIQKLRLKGRLETEEVKNDHFAYGISYTLNKRSLVDFGAVSNELLNRFDVSQEVLYADFNWDNILKLVSTKAVQYSPISKFPTVRRDLALLINDSITFEQIEQLAQKQERKLLKEVNLFDVYQGKNLAEGKKSYGVSFTFGDDDKTLTDVQIEKVMDKLIKTYQKELGAELR</sequence>
<dbReference type="SUPFAM" id="SSF56037">
    <property type="entry name" value="PheT/TilS domain"/>
    <property type="match status" value="1"/>
</dbReference>
<comment type="cofactor">
    <cofactor evidence="15">
        <name>Mg(2+)</name>
        <dbReference type="ChEBI" id="CHEBI:18420"/>
    </cofactor>
    <text evidence="15">Binds 2 magnesium ions per tetramer.</text>
</comment>
<dbReference type="HAMAP" id="MF_00283">
    <property type="entry name" value="Phe_tRNA_synth_beta1"/>
    <property type="match status" value="1"/>
</dbReference>
<dbReference type="Gene3D" id="3.30.70.380">
    <property type="entry name" value="Ferrodoxin-fold anticodon-binding domain"/>
    <property type="match status" value="1"/>
</dbReference>
<dbReference type="SUPFAM" id="SSF46955">
    <property type="entry name" value="Putative DNA-binding domain"/>
    <property type="match status" value="1"/>
</dbReference>
<dbReference type="SUPFAM" id="SSF54991">
    <property type="entry name" value="Anticodon-binding domain of PheRS"/>
    <property type="match status" value="1"/>
</dbReference>
<dbReference type="CDD" id="cd00769">
    <property type="entry name" value="PheRS_beta_core"/>
    <property type="match status" value="1"/>
</dbReference>
<feature type="domain" description="TRNA-binding" evidence="17">
    <location>
        <begin position="42"/>
        <end position="155"/>
    </location>
</feature>
<dbReference type="AlphaFoldDB" id="A0A6N9NN77"/>
<dbReference type="InterPro" id="IPR012340">
    <property type="entry name" value="NA-bd_OB-fold"/>
</dbReference>
<evidence type="ECO:0000313" key="21">
    <source>
        <dbReference type="Proteomes" id="UP000470771"/>
    </source>
</evidence>
<keyword evidence="8 15" id="KW-0547">Nucleotide-binding</keyword>
<comment type="subunit">
    <text evidence="3 15">Tetramer of two alpha and two beta subunits.</text>
</comment>
<keyword evidence="12 15" id="KW-0648">Protein biosynthesis</keyword>
<dbReference type="NCBIfam" id="TIGR00472">
    <property type="entry name" value="pheT_bact"/>
    <property type="match status" value="1"/>
</dbReference>
<feature type="binding site" evidence="15">
    <location>
        <position position="478"/>
    </location>
    <ligand>
        <name>Mg(2+)</name>
        <dbReference type="ChEBI" id="CHEBI:18420"/>
        <note>shared with alpha subunit</note>
    </ligand>
</feature>
<keyword evidence="10 15" id="KW-0460">Magnesium</keyword>
<evidence type="ECO:0000256" key="4">
    <source>
        <dbReference type="ARBA" id="ARBA00022490"/>
    </source>
</evidence>
<evidence type="ECO:0000256" key="5">
    <source>
        <dbReference type="ARBA" id="ARBA00022555"/>
    </source>
</evidence>
<dbReference type="FunFam" id="2.40.50.140:FF:000045">
    <property type="entry name" value="Phenylalanine--tRNA ligase beta subunit"/>
    <property type="match status" value="1"/>
</dbReference>
<accession>A0A6N9NN77</accession>
<feature type="domain" description="B5" evidence="19">
    <location>
        <begin position="414"/>
        <end position="490"/>
    </location>
</feature>
<dbReference type="Pfam" id="PF03484">
    <property type="entry name" value="B5"/>
    <property type="match status" value="1"/>
</dbReference>
<dbReference type="InterPro" id="IPR036690">
    <property type="entry name" value="Fdx_antiC-bd_sf"/>
</dbReference>